<dbReference type="PANTHER" id="PTHR45647:SF22">
    <property type="entry name" value="U-BOX DOMAIN-CONTAINING PROTEIN 32"/>
    <property type="match status" value="1"/>
</dbReference>
<evidence type="ECO:0000256" key="2">
    <source>
        <dbReference type="ARBA" id="ARBA00003861"/>
    </source>
</evidence>
<evidence type="ECO:0000313" key="10">
    <source>
        <dbReference type="EMBL" id="EXC19150.1"/>
    </source>
</evidence>
<evidence type="ECO:0000256" key="5">
    <source>
        <dbReference type="ARBA" id="ARBA00022679"/>
    </source>
</evidence>
<evidence type="ECO:0000259" key="8">
    <source>
        <dbReference type="PROSITE" id="PS50011"/>
    </source>
</evidence>
<feature type="coiled-coil region" evidence="7">
    <location>
        <begin position="129"/>
        <end position="198"/>
    </location>
</feature>
<keyword evidence="7" id="KW-0175">Coiled coil</keyword>
<dbReference type="Pfam" id="PF04564">
    <property type="entry name" value="U-box"/>
    <property type="match status" value="1"/>
</dbReference>
<keyword evidence="11" id="KW-1185">Reference proteome</keyword>
<feature type="domain" description="Protein kinase" evidence="8">
    <location>
        <begin position="247"/>
        <end position="520"/>
    </location>
</feature>
<dbReference type="InterPro" id="IPR001245">
    <property type="entry name" value="Ser-Thr/Tyr_kinase_cat_dom"/>
</dbReference>
<dbReference type="STRING" id="981085.W9RZH8"/>
<dbReference type="InterPro" id="IPR011009">
    <property type="entry name" value="Kinase-like_dom_sf"/>
</dbReference>
<feature type="domain" description="U-box" evidence="9">
    <location>
        <begin position="527"/>
        <end position="598"/>
    </location>
</feature>
<dbReference type="InterPro" id="IPR003613">
    <property type="entry name" value="Ubox_domain"/>
</dbReference>
<comment type="function">
    <text evidence="2">Functions as an E3 ubiquitin ligase.</text>
</comment>
<dbReference type="GO" id="GO:0016567">
    <property type="term" value="P:protein ubiquitination"/>
    <property type="evidence" value="ECO:0007669"/>
    <property type="project" value="UniProtKB-UniPathway"/>
</dbReference>
<keyword evidence="6" id="KW-0833">Ubl conjugation pathway</keyword>
<dbReference type="Gene3D" id="3.30.40.10">
    <property type="entry name" value="Zinc/RING finger domain, C3HC4 (zinc finger)"/>
    <property type="match status" value="1"/>
</dbReference>
<dbReference type="UniPathway" id="UPA00143"/>
<protein>
    <recommendedName>
        <fullName evidence="4">RING-type E3 ubiquitin transferase</fullName>
        <ecNumber evidence="4">2.3.2.27</ecNumber>
    </recommendedName>
</protein>
<dbReference type="eggNOG" id="ENOG502QZPS">
    <property type="taxonomic scope" value="Eukaryota"/>
</dbReference>
<dbReference type="GO" id="GO:0004672">
    <property type="term" value="F:protein kinase activity"/>
    <property type="evidence" value="ECO:0007669"/>
    <property type="project" value="InterPro"/>
</dbReference>
<name>W9RZH8_9ROSA</name>
<evidence type="ECO:0000256" key="6">
    <source>
        <dbReference type="ARBA" id="ARBA00022786"/>
    </source>
</evidence>
<dbReference type="SMART" id="SM00504">
    <property type="entry name" value="Ubox"/>
    <property type="match status" value="1"/>
</dbReference>
<reference evidence="11" key="1">
    <citation type="submission" date="2013-01" db="EMBL/GenBank/DDBJ databases">
        <title>Draft Genome Sequence of a Mulberry Tree, Morus notabilis C.K. Schneid.</title>
        <authorList>
            <person name="He N."/>
            <person name="Zhao S."/>
        </authorList>
    </citation>
    <scope>NUCLEOTIDE SEQUENCE</scope>
</reference>
<evidence type="ECO:0000313" key="11">
    <source>
        <dbReference type="Proteomes" id="UP000030645"/>
    </source>
</evidence>
<dbReference type="Gene3D" id="3.30.200.20">
    <property type="entry name" value="Phosphorylase Kinase, domain 1"/>
    <property type="match status" value="1"/>
</dbReference>
<dbReference type="SUPFAM" id="SSF56112">
    <property type="entry name" value="Protein kinase-like (PK-like)"/>
    <property type="match status" value="1"/>
</dbReference>
<dbReference type="InterPro" id="IPR013083">
    <property type="entry name" value="Znf_RING/FYVE/PHD"/>
</dbReference>
<evidence type="ECO:0000256" key="3">
    <source>
        <dbReference type="ARBA" id="ARBA00004906"/>
    </source>
</evidence>
<proteinExistence type="predicted"/>
<dbReference type="PROSITE" id="PS50011">
    <property type="entry name" value="PROTEIN_KINASE_DOM"/>
    <property type="match status" value="1"/>
</dbReference>
<dbReference type="InterPro" id="IPR051348">
    <property type="entry name" value="U-box_ubiquitin_ligases"/>
</dbReference>
<dbReference type="EMBL" id="KE345856">
    <property type="protein sequence ID" value="EXC19150.1"/>
    <property type="molecule type" value="Genomic_DNA"/>
</dbReference>
<accession>W9RZH8</accession>
<dbReference type="Proteomes" id="UP000030645">
    <property type="component" value="Unassembled WGS sequence"/>
</dbReference>
<dbReference type="GO" id="GO:0005524">
    <property type="term" value="F:ATP binding"/>
    <property type="evidence" value="ECO:0007669"/>
    <property type="project" value="InterPro"/>
</dbReference>
<dbReference type="Pfam" id="PF07714">
    <property type="entry name" value="PK_Tyr_Ser-Thr"/>
    <property type="match status" value="1"/>
</dbReference>
<keyword evidence="5" id="KW-0808">Transferase</keyword>
<gene>
    <name evidence="10" type="ORF">L484_006515</name>
</gene>
<evidence type="ECO:0000259" key="9">
    <source>
        <dbReference type="PROSITE" id="PS51698"/>
    </source>
</evidence>
<evidence type="ECO:0000256" key="4">
    <source>
        <dbReference type="ARBA" id="ARBA00012483"/>
    </source>
</evidence>
<dbReference type="Gene3D" id="1.10.510.10">
    <property type="entry name" value="Transferase(Phosphotransferase) domain 1"/>
    <property type="match status" value="1"/>
</dbReference>
<dbReference type="CDD" id="cd16655">
    <property type="entry name" value="RING-Ubox_WDSUB1-like"/>
    <property type="match status" value="1"/>
</dbReference>
<dbReference type="PROSITE" id="PS51698">
    <property type="entry name" value="U_BOX"/>
    <property type="match status" value="1"/>
</dbReference>
<dbReference type="InterPro" id="IPR000719">
    <property type="entry name" value="Prot_kinase_dom"/>
</dbReference>
<dbReference type="EC" id="2.3.2.27" evidence="4"/>
<evidence type="ECO:0000256" key="1">
    <source>
        <dbReference type="ARBA" id="ARBA00000900"/>
    </source>
</evidence>
<dbReference type="GO" id="GO:0061630">
    <property type="term" value="F:ubiquitin protein ligase activity"/>
    <property type="evidence" value="ECO:0007669"/>
    <property type="project" value="UniProtKB-EC"/>
</dbReference>
<organism evidence="10 11">
    <name type="scientific">Morus notabilis</name>
    <dbReference type="NCBI Taxonomy" id="981085"/>
    <lineage>
        <taxon>Eukaryota</taxon>
        <taxon>Viridiplantae</taxon>
        <taxon>Streptophyta</taxon>
        <taxon>Embryophyta</taxon>
        <taxon>Tracheophyta</taxon>
        <taxon>Spermatophyta</taxon>
        <taxon>Magnoliopsida</taxon>
        <taxon>eudicotyledons</taxon>
        <taxon>Gunneridae</taxon>
        <taxon>Pentapetalae</taxon>
        <taxon>rosids</taxon>
        <taxon>fabids</taxon>
        <taxon>Rosales</taxon>
        <taxon>Moraceae</taxon>
        <taxon>Moreae</taxon>
        <taxon>Morus</taxon>
    </lineage>
</organism>
<evidence type="ECO:0000256" key="7">
    <source>
        <dbReference type="SAM" id="Coils"/>
    </source>
</evidence>
<comment type="pathway">
    <text evidence="3">Protein modification; protein ubiquitination.</text>
</comment>
<dbReference type="AlphaFoldDB" id="W9RZH8"/>
<comment type="catalytic activity">
    <reaction evidence="1">
        <text>S-ubiquitinyl-[E2 ubiquitin-conjugating enzyme]-L-cysteine + [acceptor protein]-L-lysine = [E2 ubiquitin-conjugating enzyme]-L-cysteine + N(6)-ubiquitinyl-[acceptor protein]-L-lysine.</text>
        <dbReference type="EC" id="2.3.2.27"/>
    </reaction>
</comment>
<sequence>MAQRSWGCADKGGGFPRQGTTARMGWIMRLSDKEMRRGWAAVQAPIVGDQRWRPCCGDGRRWRSGGVATVTSDGVVWLQRLLKWLGYGGRDVKGRGSGDGRQAQGLGCRQEASEAKAFQSLYVKEISQKKEIEETLGKVKQELERVKDERDEFIGEIQMAQENNLVLEGQVAKSQEEIKELEEKIISAVKLLISFKEKRDKLRTEHGNAVREVEWLRRLMKGDATSFSRSEFPVFSFLEINEATNDFDPSWKIAEGRYGTVYKGILRQMHVAIKMLPSYGFKSQSDFQREVEIISRFRHPNVATLIGMCPESRSLVYEYLKKGSLEDCLSGKNNTIPWQIRTSIAAEICSALIFLHSNKPCIVHGNVKPSNILLDANYVSKLGDLGIISLIEKNDLANSTTISNHSDRTSVYMDPGYLETGELRAESDVYSFGVILLRLLTARPLQGLVKDVRCALENNNLNAVLDFPAGDWPLEQAKRLAQLAIRCCNKNWLDRPDLATDVWGVLEPMRASCIASTSFLVSKKLQRTPSHFVCPILQEIMKDPQIAADGFTYEAEAIRGWLHSGHNTSPMTNLKLDHCNLVPNYALQNAIQEWQLQQ</sequence>
<dbReference type="SUPFAM" id="SSF57850">
    <property type="entry name" value="RING/U-box"/>
    <property type="match status" value="1"/>
</dbReference>
<dbReference type="PANTHER" id="PTHR45647">
    <property type="entry name" value="OS02G0152300 PROTEIN"/>
    <property type="match status" value="1"/>
</dbReference>